<dbReference type="EMBL" id="AP028679">
    <property type="protein sequence ID" value="BEQ15672.1"/>
    <property type="molecule type" value="Genomic_DNA"/>
</dbReference>
<protein>
    <recommendedName>
        <fullName evidence="4">YhaN AAA domain-containing protein</fullName>
    </recommendedName>
</protein>
<evidence type="ECO:0000256" key="3">
    <source>
        <dbReference type="SAM" id="Phobius"/>
    </source>
</evidence>
<evidence type="ECO:0000256" key="1">
    <source>
        <dbReference type="SAM" id="Coils"/>
    </source>
</evidence>
<feature type="transmembrane region" description="Helical" evidence="3">
    <location>
        <begin position="420"/>
        <end position="438"/>
    </location>
</feature>
<keyword evidence="3" id="KW-1133">Transmembrane helix</keyword>
<feature type="coiled-coil region" evidence="1">
    <location>
        <begin position="702"/>
        <end position="729"/>
    </location>
</feature>
<feature type="compositionally biased region" description="Basic and acidic residues" evidence="2">
    <location>
        <begin position="290"/>
        <end position="305"/>
    </location>
</feature>
<gene>
    <name evidence="5" type="ORF">FAK_27380</name>
</gene>
<keyword evidence="6" id="KW-1185">Reference proteome</keyword>
<dbReference type="Gene3D" id="3.40.50.300">
    <property type="entry name" value="P-loop containing nucleotide triphosphate hydrolases"/>
    <property type="match status" value="2"/>
</dbReference>
<dbReference type="AlphaFoldDB" id="A0AAU9F435"/>
<feature type="region of interest" description="Disordered" evidence="2">
    <location>
        <begin position="290"/>
        <end position="325"/>
    </location>
</feature>
<evidence type="ECO:0000313" key="6">
    <source>
        <dbReference type="Proteomes" id="UP001366166"/>
    </source>
</evidence>
<feature type="transmembrane region" description="Helical" evidence="3">
    <location>
        <begin position="444"/>
        <end position="466"/>
    </location>
</feature>
<name>A0AAU9F435_9BACT</name>
<dbReference type="InterPro" id="IPR027417">
    <property type="entry name" value="P-loop_NTPase"/>
</dbReference>
<proteinExistence type="predicted"/>
<evidence type="ECO:0000313" key="5">
    <source>
        <dbReference type="EMBL" id="BEQ15672.1"/>
    </source>
</evidence>
<reference evidence="6" key="1">
    <citation type="journal article" date="2023" name="Arch. Microbiol.">
        <title>Desulfoferula mesophilus gen. nov. sp. nov., a mesophilic sulfate-reducing bacterium isolated from a brackish lake sediment.</title>
        <authorList>
            <person name="Watanabe T."/>
            <person name="Yabe T."/>
            <person name="Tsuji J.M."/>
            <person name="Fukui M."/>
        </authorList>
    </citation>
    <scope>NUCLEOTIDE SEQUENCE [LARGE SCALE GENOMIC DNA]</scope>
    <source>
        <strain evidence="6">12FAK</strain>
    </source>
</reference>
<organism evidence="5 6">
    <name type="scientific">Desulfoferula mesophila</name>
    <dbReference type="NCBI Taxonomy" id="3058419"/>
    <lineage>
        <taxon>Bacteria</taxon>
        <taxon>Pseudomonadati</taxon>
        <taxon>Thermodesulfobacteriota</taxon>
        <taxon>Desulfarculia</taxon>
        <taxon>Desulfarculales</taxon>
        <taxon>Desulfarculaceae</taxon>
        <taxon>Desulfoferula</taxon>
    </lineage>
</organism>
<dbReference type="InterPro" id="IPR038734">
    <property type="entry name" value="YhaN_AAA"/>
</dbReference>
<dbReference type="PANTHER" id="PTHR41259">
    <property type="entry name" value="DOUBLE-STRAND BREAK REPAIR RAD50 ATPASE, PUTATIVE-RELATED"/>
    <property type="match status" value="1"/>
</dbReference>
<dbReference type="KEGG" id="dmp:FAK_27380"/>
<feature type="domain" description="YhaN AAA" evidence="4">
    <location>
        <begin position="1"/>
        <end position="211"/>
    </location>
</feature>
<feature type="coiled-coil region" evidence="1">
    <location>
        <begin position="214"/>
        <end position="241"/>
    </location>
</feature>
<evidence type="ECO:0000256" key="2">
    <source>
        <dbReference type="SAM" id="MobiDB-lite"/>
    </source>
</evidence>
<keyword evidence="3" id="KW-0472">Membrane</keyword>
<dbReference type="RefSeq" id="WP_338600401.1">
    <property type="nucleotide sequence ID" value="NZ_AP028679.1"/>
</dbReference>
<dbReference type="Pfam" id="PF13514">
    <property type="entry name" value="AAA_27"/>
    <property type="match status" value="1"/>
</dbReference>
<keyword evidence="3" id="KW-0812">Transmembrane</keyword>
<keyword evidence="1" id="KW-0175">Coiled coil</keyword>
<evidence type="ECO:0000259" key="4">
    <source>
        <dbReference type="Pfam" id="PF13514"/>
    </source>
</evidence>
<dbReference type="SUPFAM" id="SSF52540">
    <property type="entry name" value="P-loop containing nucleoside triphosphate hydrolases"/>
    <property type="match status" value="1"/>
</dbReference>
<sequence length="881" mass="97668">MRIERLSIGGFGSLSPGMVLGLDPGLNLVLAPNEWGKTTLSHFITGLFYGFGQRRGGRHPYEPWGGGDTGGELVYSLDSGQSFTLGRHLDKREILTLRDEAGRDVPLERQQPGELHLGLSRGAFLTVSRIELDDLQQALYAGGVGKELDNTRQWLSGYFFGEAATRGEVANPVSVLQRWAAERERLYSEDRRRGAETKALAQRTAQARETLALAQGREAQLRQVRRELEDLTKQTKELTGERDAAALAVREATKHLEQAQTLARRDQLLEKIEQLAALGLAGEADEARARDLQGRADSSAKRAESAKTQAQQAREMAAELAPGGEPERLEAHLQGLQGLRSELNATHRMQEAAENDLNRQTRALQDRWGLDTAALASIDPHTFQEVERLRGQARESAKINEAARVTMMASLPESKQLPKWWIVVAFMAGLGGIALLVLTFLTYLPWWCSLIGAATIMGGGALLLLWRARRNYNKLADEKLAQALAAAEEAEAKHAVTEKELAQAQEKLPQALREAEIMDVSQALAEARRLEGERASRAKERAELEKKREELLAQAKQAAPMASGTMESALEEMRKRARQAQQALAHADRLDEQAQRDEEMAASLQEDLKQLLASLKLTDIEALAQARERGRQIDKLRAAVWELEQNLQACDLLTPHSPELAGKTLEKLREDFAALDRKTHDLSIRRGELTGELEHLGKSESAAQAQARLDSLQQERVELARRHDALLLAEAILTRAMEEFRLEAQPGLLKKAGRFLAMATVGAYEWLGTDLFDAPTKGDPEISTRSGPGAPEREIIALSRGTRDQLYLCLRLALAQEITEKGESLPLILDDPLVNFDAARLPATLNMLGRLSAERQVIMLTCHPHQAELLERKYGAHRLEI</sequence>
<accession>A0AAU9F435</accession>
<dbReference type="PANTHER" id="PTHR41259:SF1">
    <property type="entry name" value="DOUBLE-STRAND BREAK REPAIR RAD50 ATPASE, PUTATIVE-RELATED"/>
    <property type="match status" value="1"/>
</dbReference>
<feature type="coiled-coil region" evidence="1">
    <location>
        <begin position="473"/>
        <end position="614"/>
    </location>
</feature>
<dbReference type="Proteomes" id="UP001366166">
    <property type="component" value="Chromosome"/>
</dbReference>